<gene>
    <name evidence="1" type="ORF">K788_0009113</name>
</gene>
<protein>
    <submittedName>
        <fullName evidence="1">Uncharacterized protein</fullName>
    </submittedName>
</protein>
<dbReference type="KEGG" id="bcai:K788_0009113"/>
<evidence type="ECO:0000313" key="2">
    <source>
        <dbReference type="Proteomes" id="UP000019146"/>
    </source>
</evidence>
<evidence type="ECO:0000313" key="1">
    <source>
        <dbReference type="EMBL" id="ALL66827.1"/>
    </source>
</evidence>
<reference evidence="1 2" key="1">
    <citation type="journal article" date="2014" name="Genome Announc.">
        <title>Draft Genome Sequence of the Haloacid-Degrading Burkholderia caribensis Strain MBA4.</title>
        <authorList>
            <person name="Pan Y."/>
            <person name="Kong K.F."/>
            <person name="Tsang J.S."/>
        </authorList>
    </citation>
    <scope>NUCLEOTIDE SEQUENCE [LARGE SCALE GENOMIC DNA]</scope>
    <source>
        <strain evidence="1 2">MBA4</strain>
    </source>
</reference>
<dbReference type="Proteomes" id="UP000019146">
    <property type="component" value="Chromosome 2"/>
</dbReference>
<name>A0A0P0RE55_9BURK</name>
<accession>A0A0P0RE55</accession>
<dbReference type="AlphaFoldDB" id="A0A0P0RE55"/>
<proteinExistence type="predicted"/>
<organism evidence="1 2">
    <name type="scientific">Paraburkholderia caribensis MBA4</name>
    <dbReference type="NCBI Taxonomy" id="1323664"/>
    <lineage>
        <taxon>Bacteria</taxon>
        <taxon>Pseudomonadati</taxon>
        <taxon>Pseudomonadota</taxon>
        <taxon>Betaproteobacteria</taxon>
        <taxon>Burkholderiales</taxon>
        <taxon>Burkholderiaceae</taxon>
        <taxon>Paraburkholderia</taxon>
    </lineage>
</organism>
<sequence length="39" mass="4753">MPRRNDFFAQRCEICSPKSHGFFRRRLIWKTLDLENVAI</sequence>
<dbReference type="EMBL" id="CP012747">
    <property type="protein sequence ID" value="ALL66827.1"/>
    <property type="molecule type" value="Genomic_DNA"/>
</dbReference>